<accession>A0A392S7T8</accession>
<feature type="non-terminal residue" evidence="1">
    <location>
        <position position="76"/>
    </location>
</feature>
<dbReference type="EMBL" id="LXQA010338191">
    <property type="protein sequence ID" value="MCI44993.1"/>
    <property type="molecule type" value="Genomic_DNA"/>
</dbReference>
<comment type="caution">
    <text evidence="1">The sequence shown here is derived from an EMBL/GenBank/DDBJ whole genome shotgun (WGS) entry which is preliminary data.</text>
</comment>
<organism evidence="1 2">
    <name type="scientific">Trifolium medium</name>
    <dbReference type="NCBI Taxonomy" id="97028"/>
    <lineage>
        <taxon>Eukaryota</taxon>
        <taxon>Viridiplantae</taxon>
        <taxon>Streptophyta</taxon>
        <taxon>Embryophyta</taxon>
        <taxon>Tracheophyta</taxon>
        <taxon>Spermatophyta</taxon>
        <taxon>Magnoliopsida</taxon>
        <taxon>eudicotyledons</taxon>
        <taxon>Gunneridae</taxon>
        <taxon>Pentapetalae</taxon>
        <taxon>rosids</taxon>
        <taxon>fabids</taxon>
        <taxon>Fabales</taxon>
        <taxon>Fabaceae</taxon>
        <taxon>Papilionoideae</taxon>
        <taxon>50 kb inversion clade</taxon>
        <taxon>NPAAA clade</taxon>
        <taxon>Hologalegina</taxon>
        <taxon>IRL clade</taxon>
        <taxon>Trifolieae</taxon>
        <taxon>Trifolium</taxon>
    </lineage>
</organism>
<evidence type="ECO:0000313" key="2">
    <source>
        <dbReference type="Proteomes" id="UP000265520"/>
    </source>
</evidence>
<protein>
    <submittedName>
        <fullName evidence="1">Uncharacterized protein</fullName>
    </submittedName>
</protein>
<sequence length="76" mass="8541">MQQEFLNQSKLFESFLLSDFPFIKSAGAANQNVRLALSDASSRYHSLSEDLTAFEAELGLLMDDETKLESDIHEAE</sequence>
<dbReference type="AlphaFoldDB" id="A0A392S7T8"/>
<reference evidence="1 2" key="1">
    <citation type="journal article" date="2018" name="Front. Plant Sci.">
        <title>Red Clover (Trifolium pratense) and Zigzag Clover (T. medium) - A Picture of Genomic Similarities and Differences.</title>
        <authorList>
            <person name="Dluhosova J."/>
            <person name="Istvanek J."/>
            <person name="Nedelnik J."/>
            <person name="Repkova J."/>
        </authorList>
    </citation>
    <scope>NUCLEOTIDE SEQUENCE [LARGE SCALE GENOMIC DNA]</scope>
    <source>
        <strain evidence="2">cv. 10/8</strain>
        <tissue evidence="1">Leaf</tissue>
    </source>
</reference>
<evidence type="ECO:0000313" key="1">
    <source>
        <dbReference type="EMBL" id="MCI44993.1"/>
    </source>
</evidence>
<proteinExistence type="predicted"/>
<keyword evidence="2" id="KW-1185">Reference proteome</keyword>
<dbReference type="Proteomes" id="UP000265520">
    <property type="component" value="Unassembled WGS sequence"/>
</dbReference>
<name>A0A392S7T8_9FABA</name>